<dbReference type="AlphaFoldDB" id="A0A9J6ZM75"/>
<reference evidence="2" key="1">
    <citation type="submission" date="2022-05" db="EMBL/GenBank/DDBJ databases">
        <authorList>
            <person name="Sun X."/>
        </authorList>
    </citation>
    <scope>NUCLEOTIDE SEQUENCE</scope>
    <source>
        <strain evidence="2">Ai-910</strain>
    </source>
</reference>
<dbReference type="Proteomes" id="UP001056426">
    <property type="component" value="Chromosome"/>
</dbReference>
<dbReference type="InterPro" id="IPR041698">
    <property type="entry name" value="Methyltransf_25"/>
</dbReference>
<protein>
    <submittedName>
        <fullName evidence="2">Methyltransferase domain-containing protein</fullName>
    </submittedName>
</protein>
<dbReference type="Gene3D" id="3.40.50.150">
    <property type="entry name" value="Vaccinia Virus protein VP39"/>
    <property type="match status" value="1"/>
</dbReference>
<dbReference type="KEGG" id="alkq:M9189_08140"/>
<organism evidence="2 3">
    <name type="scientific">Xiashengella succiniciproducens</name>
    <dbReference type="NCBI Taxonomy" id="2949635"/>
    <lineage>
        <taxon>Bacteria</taxon>
        <taxon>Pseudomonadati</taxon>
        <taxon>Bacteroidota</taxon>
        <taxon>Bacteroidia</taxon>
        <taxon>Marinilabiliales</taxon>
        <taxon>Marinilabiliaceae</taxon>
        <taxon>Xiashengella</taxon>
    </lineage>
</organism>
<keyword evidence="2" id="KW-0489">Methyltransferase</keyword>
<dbReference type="SUPFAM" id="SSF53335">
    <property type="entry name" value="S-adenosyl-L-methionine-dependent methyltransferases"/>
    <property type="match status" value="1"/>
</dbReference>
<evidence type="ECO:0000313" key="3">
    <source>
        <dbReference type="Proteomes" id="UP001056426"/>
    </source>
</evidence>
<evidence type="ECO:0000313" key="2">
    <source>
        <dbReference type="EMBL" id="URW78825.1"/>
    </source>
</evidence>
<sequence length="240" mass="27066">MIQPQYDVMGEAGLDYLVNGSQGKDIKVWCDIAENDILPVKHLFRSFAEMPVLEQIAMNHARGRVLDVGAGMGSHTLHLQSMGLDVTALEISAKCCEVISKRGVRNVINSDFFSCPVGETYDTMLFMMNGIGLVGTTDGFPRLFRKIDELLSPEGQVLLDSSDLRYLFLEDDGSMLINLNDKYYGEVVYRMSYGNIKGKSFKWLFIDSELLSYYAEQHGFRCEKIADGTHFDYLARLVKL</sequence>
<dbReference type="RefSeq" id="WP_250722242.1">
    <property type="nucleotide sequence ID" value="NZ_CP098400.1"/>
</dbReference>
<dbReference type="GO" id="GO:0008168">
    <property type="term" value="F:methyltransferase activity"/>
    <property type="evidence" value="ECO:0007669"/>
    <property type="project" value="UniProtKB-KW"/>
</dbReference>
<keyword evidence="3" id="KW-1185">Reference proteome</keyword>
<gene>
    <name evidence="2" type="ORF">M9189_08140</name>
</gene>
<name>A0A9J6ZM75_9BACT</name>
<feature type="domain" description="Methyltransferase" evidence="1">
    <location>
        <begin position="65"/>
        <end position="155"/>
    </location>
</feature>
<proteinExistence type="predicted"/>
<accession>A0A9J6ZM75</accession>
<keyword evidence="2" id="KW-0808">Transferase</keyword>
<dbReference type="GO" id="GO:0032259">
    <property type="term" value="P:methylation"/>
    <property type="evidence" value="ECO:0007669"/>
    <property type="project" value="UniProtKB-KW"/>
</dbReference>
<dbReference type="CDD" id="cd02440">
    <property type="entry name" value="AdoMet_MTases"/>
    <property type="match status" value="1"/>
</dbReference>
<dbReference type="InterPro" id="IPR029063">
    <property type="entry name" value="SAM-dependent_MTases_sf"/>
</dbReference>
<reference evidence="2" key="2">
    <citation type="submission" date="2022-06" db="EMBL/GenBank/DDBJ databases">
        <title>Xiashengella guii gen. nov. sp. nov., a bacterium isolated form anaerobic digestion tank.</title>
        <authorList>
            <person name="Huang H."/>
        </authorList>
    </citation>
    <scope>NUCLEOTIDE SEQUENCE</scope>
    <source>
        <strain evidence="2">Ai-910</strain>
    </source>
</reference>
<dbReference type="EMBL" id="CP098400">
    <property type="protein sequence ID" value="URW78825.1"/>
    <property type="molecule type" value="Genomic_DNA"/>
</dbReference>
<dbReference type="Pfam" id="PF13649">
    <property type="entry name" value="Methyltransf_25"/>
    <property type="match status" value="1"/>
</dbReference>
<evidence type="ECO:0000259" key="1">
    <source>
        <dbReference type="Pfam" id="PF13649"/>
    </source>
</evidence>